<keyword evidence="5" id="KW-0472">Membrane</keyword>
<dbReference type="GO" id="GO:0015344">
    <property type="term" value="F:siderophore uptake transmembrane transporter activity"/>
    <property type="evidence" value="ECO:0007669"/>
    <property type="project" value="TreeGrafter"/>
</dbReference>
<feature type="signal peptide" evidence="7">
    <location>
        <begin position="1"/>
        <end position="25"/>
    </location>
</feature>
<dbReference type="InterPro" id="IPR008969">
    <property type="entry name" value="CarboxyPept-like_regulatory"/>
</dbReference>
<keyword evidence="6" id="KW-0998">Cell outer membrane</keyword>
<dbReference type="GO" id="GO:0044718">
    <property type="term" value="P:siderophore transmembrane transport"/>
    <property type="evidence" value="ECO:0007669"/>
    <property type="project" value="TreeGrafter"/>
</dbReference>
<keyword evidence="11" id="KW-1185">Reference proteome</keyword>
<dbReference type="Proteomes" id="UP000240912">
    <property type="component" value="Unassembled WGS sequence"/>
</dbReference>
<evidence type="ECO:0000313" key="11">
    <source>
        <dbReference type="Proteomes" id="UP000240912"/>
    </source>
</evidence>
<gene>
    <name evidence="10" type="ORF">C7T94_11580</name>
</gene>
<dbReference type="Pfam" id="PF25183">
    <property type="entry name" value="OMP_b-brl_4"/>
    <property type="match status" value="2"/>
</dbReference>
<feature type="domain" description="TonB-dependent receptor plug" evidence="8">
    <location>
        <begin position="136"/>
        <end position="237"/>
    </location>
</feature>
<dbReference type="PANTHER" id="PTHR30069">
    <property type="entry name" value="TONB-DEPENDENT OUTER MEMBRANE RECEPTOR"/>
    <property type="match status" value="1"/>
</dbReference>
<dbReference type="SUPFAM" id="SSF56935">
    <property type="entry name" value="Porins"/>
    <property type="match status" value="1"/>
</dbReference>
<evidence type="ECO:0000313" key="10">
    <source>
        <dbReference type="EMBL" id="PST83817.1"/>
    </source>
</evidence>
<feature type="domain" description="TonB-dependent transporter Oar-like beta-barrel" evidence="9">
    <location>
        <begin position="347"/>
        <end position="1003"/>
    </location>
</feature>
<dbReference type="Pfam" id="PF07715">
    <property type="entry name" value="Plug"/>
    <property type="match status" value="1"/>
</dbReference>
<evidence type="ECO:0000256" key="1">
    <source>
        <dbReference type="ARBA" id="ARBA00004571"/>
    </source>
</evidence>
<dbReference type="EMBL" id="PYLS01000005">
    <property type="protein sequence ID" value="PST83817.1"/>
    <property type="molecule type" value="Genomic_DNA"/>
</dbReference>
<dbReference type="AlphaFoldDB" id="A0A2T3HN27"/>
<dbReference type="InterPro" id="IPR039426">
    <property type="entry name" value="TonB-dep_rcpt-like"/>
</dbReference>
<keyword evidence="7" id="KW-0732">Signal</keyword>
<reference evidence="10 11" key="1">
    <citation type="submission" date="2018-03" db="EMBL/GenBank/DDBJ databases">
        <authorList>
            <person name="Keele B.F."/>
        </authorList>
    </citation>
    <scope>NUCLEOTIDE SEQUENCE [LARGE SCALE GENOMIC DNA]</scope>
    <source>
        <strain evidence="10 11">YL28-9</strain>
    </source>
</reference>
<protein>
    <submittedName>
        <fullName evidence="10">Uncharacterized protein</fullName>
    </submittedName>
</protein>
<dbReference type="Gene3D" id="2.170.130.10">
    <property type="entry name" value="TonB-dependent receptor, plug domain"/>
    <property type="match status" value="1"/>
</dbReference>
<dbReference type="OrthoDB" id="9768147at2"/>
<evidence type="ECO:0000256" key="7">
    <source>
        <dbReference type="SAM" id="SignalP"/>
    </source>
</evidence>
<dbReference type="Gene3D" id="2.40.170.20">
    <property type="entry name" value="TonB-dependent receptor, beta-barrel domain"/>
    <property type="match status" value="1"/>
</dbReference>
<feature type="domain" description="TonB-dependent transporter Oar-like beta-barrel" evidence="9">
    <location>
        <begin position="240"/>
        <end position="307"/>
    </location>
</feature>
<evidence type="ECO:0000256" key="5">
    <source>
        <dbReference type="ARBA" id="ARBA00023136"/>
    </source>
</evidence>
<dbReference type="SUPFAM" id="SSF49464">
    <property type="entry name" value="Carboxypeptidase regulatory domain-like"/>
    <property type="match status" value="1"/>
</dbReference>
<dbReference type="Pfam" id="PF13620">
    <property type="entry name" value="CarboxypepD_reg"/>
    <property type="match status" value="1"/>
</dbReference>
<evidence type="ECO:0000256" key="6">
    <source>
        <dbReference type="ARBA" id="ARBA00023237"/>
    </source>
</evidence>
<comment type="caution">
    <text evidence="10">The sequence shown here is derived from an EMBL/GenBank/DDBJ whole genome shotgun (WGS) entry which is preliminary data.</text>
</comment>
<dbReference type="InterPro" id="IPR057601">
    <property type="entry name" value="Oar-like_b-barrel"/>
</dbReference>
<dbReference type="InterPro" id="IPR037066">
    <property type="entry name" value="Plug_dom_sf"/>
</dbReference>
<keyword evidence="2" id="KW-0813">Transport</keyword>
<organism evidence="10 11">
    <name type="scientific">Pedobacter yulinensis</name>
    <dbReference type="NCBI Taxonomy" id="2126353"/>
    <lineage>
        <taxon>Bacteria</taxon>
        <taxon>Pseudomonadati</taxon>
        <taxon>Bacteroidota</taxon>
        <taxon>Sphingobacteriia</taxon>
        <taxon>Sphingobacteriales</taxon>
        <taxon>Sphingobacteriaceae</taxon>
        <taxon>Pedobacter</taxon>
    </lineage>
</organism>
<dbReference type="PANTHER" id="PTHR30069:SF46">
    <property type="entry name" value="OAR PROTEIN"/>
    <property type="match status" value="1"/>
</dbReference>
<proteinExistence type="predicted"/>
<keyword evidence="4" id="KW-0812">Transmembrane</keyword>
<name>A0A2T3HN27_9SPHI</name>
<feature type="chain" id="PRO_5015474885" evidence="7">
    <location>
        <begin position="26"/>
        <end position="1050"/>
    </location>
</feature>
<dbReference type="Gene3D" id="2.60.40.1120">
    <property type="entry name" value="Carboxypeptidase-like, regulatory domain"/>
    <property type="match status" value="1"/>
</dbReference>
<evidence type="ECO:0000256" key="3">
    <source>
        <dbReference type="ARBA" id="ARBA00022452"/>
    </source>
</evidence>
<sequence>MNKSLLVKFLVIVLAFVGVITGAEAQVTTSSMTGTVREGTNPLPGATVKAVHEPTGTRYVVTTNAEGRFSIANMRVGGPYSVEVSYVGYESAKFSGISVKLGEPFALNAELKDNASQLQDIVVTGQRDPLMNSKRTGAATTVNEEQIKALPTLNRSLQDFTRLTPQANGNSFAGSSGKFNNLTIDGAVNNDVFGLTSSGLPGGNANTQPISLDAIQEIQVVLAPYDVSYGNFTGGGINAVTRSGSNKVEGSAYFFGRNESIVGKNSLGEKASDFYNTQYGFRIGAPIVKDKLFFFVNAEQVKVQQPTLFNAGDPKGVVKPASVADVDALAAYVQNRYGYAIGSTAAIPAETKSDKIFARLDWNINDKHQLTLRHNYINAYDDNISRTGSLFRLENNTYQFKNNQNVSVIELRSQFNSNLSNNLIVGYSRIRDRRASIGQLFPQVEIQNWAGTSGSTLQFGSERSSTANELDQDIIEFTDNLKLLVGNHTFTLGTHNEFFKFRNLFVNNYRGRYRFGSLADFYANKPSNIDVVYPAVAGTLPAAAFSAAQIGGYFQDEIQVVPEFRLTAGIRVDVPIFNDKPANNPAVAASFPGYGTDNIPSGQLLVSPRLGFNWDLTGDRSLQLRGGSGLFTGRVPFVWLSNQYGNTGLDYKSISLSGAAANTAGFQPDPEKQGSVGNAGSTYQVNLMSPNFKIPQVFRNNIAADFKLPGGIIGTLEAIYTKNINNILYKDLNVRPSVANINPALSGGNDTRPFYGSKVSSTYTGAYLLDNTSKGSAYSLTAEFKKGFSNGLFASAAYTYGQSKDLNSGTSSTAQSNWEFNQIVRNANDPELAYSLYDLRHRIVGSLSYAINYGREKASGTTISLFYAGRSGAPFTYLYNGDLNGDGATGNDLLYVPRSQSEIRIVSNLTVRQPDGTSRVYTPQQQWDALNNFISNDPNLSGIRGQYTQRNGSRLPWEHVVDLRVMQDIGTMIGTTRNRLQISFDIFNVGNLINKEWGRQYNFSNSSYQLISYSSSGSSFTFSPETLQPAYNESFSSRWQGQLGVRYLFN</sequence>
<dbReference type="InterPro" id="IPR012910">
    <property type="entry name" value="Plug_dom"/>
</dbReference>
<dbReference type="RefSeq" id="WP_107216083.1">
    <property type="nucleotide sequence ID" value="NZ_KZ686269.1"/>
</dbReference>
<evidence type="ECO:0000256" key="4">
    <source>
        <dbReference type="ARBA" id="ARBA00022692"/>
    </source>
</evidence>
<evidence type="ECO:0000259" key="9">
    <source>
        <dbReference type="Pfam" id="PF25183"/>
    </source>
</evidence>
<evidence type="ECO:0000256" key="2">
    <source>
        <dbReference type="ARBA" id="ARBA00022448"/>
    </source>
</evidence>
<keyword evidence="3" id="KW-1134">Transmembrane beta strand</keyword>
<evidence type="ECO:0000259" key="8">
    <source>
        <dbReference type="Pfam" id="PF07715"/>
    </source>
</evidence>
<dbReference type="GO" id="GO:0009279">
    <property type="term" value="C:cell outer membrane"/>
    <property type="evidence" value="ECO:0007669"/>
    <property type="project" value="UniProtKB-SubCell"/>
</dbReference>
<accession>A0A2T3HN27</accession>
<dbReference type="InterPro" id="IPR036942">
    <property type="entry name" value="Beta-barrel_TonB_sf"/>
</dbReference>
<comment type="subcellular location">
    <subcellularLocation>
        <location evidence="1">Cell outer membrane</location>
        <topology evidence="1">Multi-pass membrane protein</topology>
    </subcellularLocation>
</comment>